<dbReference type="PANTHER" id="PTHR22600:SF40">
    <property type="entry name" value="BETA-HEXOSAMINIDASE 1"/>
    <property type="match status" value="1"/>
</dbReference>
<evidence type="ECO:0000259" key="11">
    <source>
        <dbReference type="Pfam" id="PF14845"/>
    </source>
</evidence>
<dbReference type="PIRSF" id="PIRSF001093">
    <property type="entry name" value="B-hxosamndse_ab_euk"/>
    <property type="match status" value="1"/>
</dbReference>
<keyword evidence="6 7" id="KW-0326">Glycosidase</keyword>
<feature type="domain" description="Beta-hexosaminidase eukaryotic type N-terminal" evidence="11">
    <location>
        <begin position="45"/>
        <end position="167"/>
    </location>
</feature>
<evidence type="ECO:0000256" key="6">
    <source>
        <dbReference type="ARBA" id="ARBA00023295"/>
    </source>
</evidence>
<organism evidence="12 13">
    <name type="scientific">Saponaria officinalis</name>
    <name type="common">Common soapwort</name>
    <name type="synonym">Lychnis saponaria</name>
    <dbReference type="NCBI Taxonomy" id="3572"/>
    <lineage>
        <taxon>Eukaryota</taxon>
        <taxon>Viridiplantae</taxon>
        <taxon>Streptophyta</taxon>
        <taxon>Embryophyta</taxon>
        <taxon>Tracheophyta</taxon>
        <taxon>Spermatophyta</taxon>
        <taxon>Magnoliopsida</taxon>
        <taxon>eudicotyledons</taxon>
        <taxon>Gunneridae</taxon>
        <taxon>Pentapetalae</taxon>
        <taxon>Caryophyllales</taxon>
        <taxon>Caryophyllaceae</taxon>
        <taxon>Caryophylleae</taxon>
        <taxon>Saponaria</taxon>
    </lineage>
</organism>
<evidence type="ECO:0000256" key="8">
    <source>
        <dbReference type="PIRSR" id="PIRSR001093-1"/>
    </source>
</evidence>
<dbReference type="Gene3D" id="3.30.379.10">
    <property type="entry name" value="Chitobiase/beta-hexosaminidase domain 2-like"/>
    <property type="match status" value="1"/>
</dbReference>
<evidence type="ECO:0000256" key="9">
    <source>
        <dbReference type="SAM" id="Phobius"/>
    </source>
</evidence>
<feature type="active site" description="Proton donor" evidence="8">
    <location>
        <position position="339"/>
    </location>
</feature>
<dbReference type="SUPFAM" id="SSF55545">
    <property type="entry name" value="beta-N-acetylhexosaminidase-like domain"/>
    <property type="match status" value="1"/>
</dbReference>
<evidence type="ECO:0000259" key="10">
    <source>
        <dbReference type="Pfam" id="PF00728"/>
    </source>
</evidence>
<evidence type="ECO:0000313" key="13">
    <source>
        <dbReference type="Proteomes" id="UP001443914"/>
    </source>
</evidence>
<gene>
    <name evidence="12" type="ORF">RND81_10G190100</name>
</gene>
<evidence type="ECO:0000313" key="12">
    <source>
        <dbReference type="EMBL" id="KAK9684152.1"/>
    </source>
</evidence>
<evidence type="ECO:0000256" key="1">
    <source>
        <dbReference type="ARBA" id="ARBA00001231"/>
    </source>
</evidence>
<dbReference type="GO" id="GO:0005975">
    <property type="term" value="P:carbohydrate metabolic process"/>
    <property type="evidence" value="ECO:0007669"/>
    <property type="project" value="InterPro"/>
</dbReference>
<dbReference type="InterPro" id="IPR025705">
    <property type="entry name" value="Beta_hexosaminidase_sua/sub"/>
</dbReference>
<dbReference type="Proteomes" id="UP001443914">
    <property type="component" value="Unassembled WGS sequence"/>
</dbReference>
<dbReference type="FunFam" id="3.20.20.80:FF:000063">
    <property type="entry name" value="Beta-hexosaminidase"/>
    <property type="match status" value="1"/>
</dbReference>
<dbReference type="InterPro" id="IPR029018">
    <property type="entry name" value="Hex-like_dom2"/>
</dbReference>
<dbReference type="EC" id="3.2.1.52" evidence="7"/>
<evidence type="ECO:0000256" key="2">
    <source>
        <dbReference type="ARBA" id="ARBA00006285"/>
    </source>
</evidence>
<comment type="caution">
    <text evidence="12">The sequence shown here is derived from an EMBL/GenBank/DDBJ whole genome shotgun (WGS) entry which is preliminary data.</text>
</comment>
<dbReference type="PANTHER" id="PTHR22600">
    <property type="entry name" value="BETA-HEXOSAMINIDASE"/>
    <property type="match status" value="1"/>
</dbReference>
<dbReference type="AlphaFoldDB" id="A0AAW1I442"/>
<evidence type="ECO:0000256" key="4">
    <source>
        <dbReference type="ARBA" id="ARBA00022801"/>
    </source>
</evidence>
<dbReference type="GO" id="GO:0004563">
    <property type="term" value="F:beta-N-acetylhexosaminidase activity"/>
    <property type="evidence" value="ECO:0007669"/>
    <property type="project" value="UniProtKB-EC"/>
</dbReference>
<dbReference type="GO" id="GO:0030203">
    <property type="term" value="P:glycosaminoglycan metabolic process"/>
    <property type="evidence" value="ECO:0007669"/>
    <property type="project" value="TreeGrafter"/>
</dbReference>
<dbReference type="CDD" id="cd06562">
    <property type="entry name" value="GH20_HexA_HexB-like"/>
    <property type="match status" value="1"/>
</dbReference>
<keyword evidence="3" id="KW-0732">Signal</keyword>
<keyword evidence="5" id="KW-0325">Glycoprotein</keyword>
<keyword evidence="9" id="KW-0812">Transmembrane</keyword>
<comment type="similarity">
    <text evidence="2 7">Belongs to the glycosyl hydrolase 20 family.</text>
</comment>
<keyword evidence="13" id="KW-1185">Reference proteome</keyword>
<feature type="domain" description="Glycoside hydrolase family 20 catalytic" evidence="10">
    <location>
        <begin position="192"/>
        <end position="496"/>
    </location>
</feature>
<feature type="transmembrane region" description="Helical" evidence="9">
    <location>
        <begin position="12"/>
        <end position="30"/>
    </location>
</feature>
<protein>
    <recommendedName>
        <fullName evidence="7">Beta-hexosaminidase</fullName>
        <ecNumber evidence="7">3.2.1.52</ecNumber>
    </recommendedName>
</protein>
<sequence>MGLRSTNNIPIIAIIINLLLFTSFTLVISISSSSSSDHNDVLTYVWPLPAKSTSGNQTLAVDPDLSLSFSGNSNIIDDAFRRYKRLVFDHATKVYGTKRFRRHLTFYDVRVLRIVVHSPDEELQLGVDESYTLKIGRKDNLSFVESASIEANTIYGALRALETFSQLCTFDYETKNVVISKAPWYIEDMPRFPYRGLLIDTSRHYLPTYVIKQIIDSMSYAKLNVLHWHIIDEESFPIETPTYPYLWKGAYSKWERYTVEDANEIVNFAKTRGVHVMPEMDVPGHARSWGVGYPDLWPSSTCKEPLDVSKNFTFDVISGILNDLRSIFPFELFHLGGDEVNTGCWNTTPHIKQWLIDHNMTTKDAYRYFVLEAQELAISNNRTPVNWEETFITFPTKLNPKTVIHNWLVSGICPRAVAKGFRCIYSDQGAWYLDHLNVPWETVYNAEPLKGISNVTEQQMILGGEVCTWGERVDTSDIFQTIWPRAAAAAERLWSNREVISSRNITQTILPRLQYFRCLLNMRGVQAAPVTNQYSRRAPINPGSCFEQ</sequence>
<dbReference type="SUPFAM" id="SSF51445">
    <property type="entry name" value="(Trans)glycosidases"/>
    <property type="match status" value="1"/>
</dbReference>
<reference evidence="12" key="1">
    <citation type="submission" date="2024-03" db="EMBL/GenBank/DDBJ databases">
        <title>WGS assembly of Saponaria officinalis var. Norfolk2.</title>
        <authorList>
            <person name="Jenkins J."/>
            <person name="Shu S."/>
            <person name="Grimwood J."/>
            <person name="Barry K."/>
            <person name="Goodstein D."/>
            <person name="Schmutz J."/>
            <person name="Leebens-Mack J."/>
            <person name="Osbourn A."/>
        </authorList>
    </citation>
    <scope>NUCLEOTIDE SEQUENCE [LARGE SCALE GENOMIC DNA]</scope>
    <source>
        <strain evidence="12">JIC</strain>
    </source>
</reference>
<name>A0AAW1I442_SAPOF</name>
<dbReference type="InterPro" id="IPR029019">
    <property type="entry name" value="HEX_eukaryotic_N"/>
</dbReference>
<evidence type="ECO:0000256" key="3">
    <source>
        <dbReference type="ARBA" id="ARBA00022729"/>
    </source>
</evidence>
<dbReference type="EMBL" id="JBDFQZ010000010">
    <property type="protein sequence ID" value="KAK9684152.1"/>
    <property type="molecule type" value="Genomic_DNA"/>
</dbReference>
<dbReference type="Pfam" id="PF14845">
    <property type="entry name" value="Glycohydro_20b2"/>
    <property type="match status" value="1"/>
</dbReference>
<keyword evidence="4 7" id="KW-0378">Hydrolase</keyword>
<evidence type="ECO:0000256" key="5">
    <source>
        <dbReference type="ARBA" id="ARBA00023180"/>
    </source>
</evidence>
<keyword evidence="9" id="KW-1133">Transmembrane helix</keyword>
<comment type="catalytic activity">
    <reaction evidence="1 7">
        <text>Hydrolysis of terminal non-reducing N-acetyl-D-hexosamine residues in N-acetyl-beta-D-hexosaminides.</text>
        <dbReference type="EC" id="3.2.1.52"/>
    </reaction>
</comment>
<dbReference type="GO" id="GO:0016020">
    <property type="term" value="C:membrane"/>
    <property type="evidence" value="ECO:0007669"/>
    <property type="project" value="TreeGrafter"/>
</dbReference>
<proteinExistence type="inferred from homology"/>
<dbReference type="InterPro" id="IPR015883">
    <property type="entry name" value="Glyco_hydro_20_cat"/>
</dbReference>
<accession>A0AAW1I442</accession>
<dbReference type="InterPro" id="IPR017853">
    <property type="entry name" value="GH"/>
</dbReference>
<dbReference type="PRINTS" id="PR00738">
    <property type="entry name" value="GLHYDRLASE20"/>
</dbReference>
<dbReference type="Gene3D" id="3.20.20.80">
    <property type="entry name" value="Glycosidases"/>
    <property type="match status" value="1"/>
</dbReference>
<evidence type="ECO:0000256" key="7">
    <source>
        <dbReference type="PIRNR" id="PIRNR001093"/>
    </source>
</evidence>
<dbReference type="Pfam" id="PF00728">
    <property type="entry name" value="Glyco_hydro_20"/>
    <property type="match status" value="1"/>
</dbReference>
<keyword evidence="9" id="KW-0472">Membrane</keyword>